<evidence type="ECO:0000313" key="2">
    <source>
        <dbReference type="Proteomes" id="UP000075391"/>
    </source>
</evidence>
<gene>
    <name evidence="1" type="ORF">AZI85_17270</name>
</gene>
<proteinExistence type="predicted"/>
<dbReference type="InterPro" id="IPR014942">
    <property type="entry name" value="AbiEii"/>
</dbReference>
<dbReference type="Pfam" id="PF08843">
    <property type="entry name" value="AbiEii"/>
    <property type="match status" value="1"/>
</dbReference>
<dbReference type="AlphaFoldDB" id="A0A150WTU1"/>
<protein>
    <recommendedName>
        <fullName evidence="3">Nucleotidyl transferase AbiEii/AbiGii toxin family protein</fullName>
    </recommendedName>
</protein>
<dbReference type="EMBL" id="LUKF01000008">
    <property type="protein sequence ID" value="KYG67630.1"/>
    <property type="molecule type" value="Genomic_DNA"/>
</dbReference>
<dbReference type="Proteomes" id="UP000075391">
    <property type="component" value="Unassembled WGS sequence"/>
</dbReference>
<accession>A0A150WTU1</accession>
<organism evidence="1 2">
    <name type="scientific">Bdellovibrio bacteriovorus</name>
    <dbReference type="NCBI Taxonomy" id="959"/>
    <lineage>
        <taxon>Bacteria</taxon>
        <taxon>Pseudomonadati</taxon>
        <taxon>Bdellovibrionota</taxon>
        <taxon>Bdellovibrionia</taxon>
        <taxon>Bdellovibrionales</taxon>
        <taxon>Pseudobdellovibrionaceae</taxon>
        <taxon>Bdellovibrio</taxon>
    </lineage>
</organism>
<evidence type="ECO:0000313" key="1">
    <source>
        <dbReference type="EMBL" id="KYG67630.1"/>
    </source>
</evidence>
<sequence length="340" mass="38938">METILSLEKSERAAYFEKAAEIQSLSPQIIEKDFWVCWTLRELFTLPDIKDHLTFKGGTSLSKVFKVIERFSEDIDISIEKSYLGFVGERDPETVGAKKRNALLGELSDACRKFVGDSLIESLRKEIASKIPSGEPWSLEIDPDDPDAQTILFTYPRSLSSASGYVRPIVKIEVGARSEHWPVSSRSVSSYLKEALPDLVQEEPVQLKVLDVERTFWEKATILHMYAHYPNEKHPPARQSRHYYDFVCLLRSAYKSKAAQDVDLLVRVADHKSIYFRAAWTSYSTARKGTLKLIPDAKVFAEMEKDYEQMNEMFFKSPPSWSEIVAEITAFEAEFNNLNK</sequence>
<reference evidence="1 2" key="1">
    <citation type="submission" date="2016-03" db="EMBL/GenBank/DDBJ databases">
        <authorList>
            <person name="Ploux O."/>
        </authorList>
    </citation>
    <scope>NUCLEOTIDE SEQUENCE [LARGE SCALE GENOMIC DNA]</scope>
    <source>
        <strain evidence="1 2">BER2</strain>
    </source>
</reference>
<name>A0A150WTU1_BDEBC</name>
<comment type="caution">
    <text evidence="1">The sequence shown here is derived from an EMBL/GenBank/DDBJ whole genome shotgun (WGS) entry which is preliminary data.</text>
</comment>
<dbReference type="Gene3D" id="3.10.450.620">
    <property type="entry name" value="JHP933, nucleotidyltransferase-like core domain"/>
    <property type="match status" value="1"/>
</dbReference>
<dbReference type="OrthoDB" id="9780929at2"/>
<evidence type="ECO:0008006" key="3">
    <source>
        <dbReference type="Google" id="ProtNLM"/>
    </source>
</evidence>